<evidence type="ECO:0000259" key="8">
    <source>
        <dbReference type="Pfam" id="PF01048"/>
    </source>
</evidence>
<keyword evidence="7" id="KW-0812">Transmembrane</keyword>
<keyword evidence="7" id="KW-1133">Transmembrane helix</keyword>
<name>A0A5C2LKS2_KLEPN</name>
<feature type="binding site" evidence="6">
    <location>
        <position position="78"/>
    </location>
    <ligand>
        <name>substrate</name>
    </ligand>
</feature>
<feature type="active site" description="Proton donor" evidence="6">
    <location>
        <position position="196"/>
    </location>
</feature>
<keyword evidence="4 6" id="KW-0486">Methionine biosynthesis</keyword>
<dbReference type="UniPathway" id="UPA00904">
    <property type="reaction ID" value="UER00871"/>
</dbReference>
<dbReference type="EC" id="3.2.2.9" evidence="6"/>
<comment type="function">
    <text evidence="6">Catalyzes the irreversible cleavage of the glycosidic bond in both 5'-methylthioadenosine (MTA) and S-adenosylhomocysteine (SAH/AdoHcy) to adenine and the corresponding thioribose, 5'-methylthioribose and S-ribosylhomocysteine, respectively. Also cleaves 5'-deoxyadenosine, a toxic by-product of radical S-adenosylmethionine (SAM) enzymes, into 5-deoxyribose and adenine. Thus, is required for in vivo function of the radical SAM enzymes biotin synthase and lipoic acid synthase, that are inhibited by 5'-deoxyadenosine accumulation.</text>
</comment>
<evidence type="ECO:0000256" key="5">
    <source>
        <dbReference type="ARBA" id="ARBA00050313"/>
    </source>
</evidence>
<dbReference type="CDD" id="cd09008">
    <property type="entry name" value="MTAN"/>
    <property type="match status" value="1"/>
</dbReference>
<evidence type="ECO:0000256" key="7">
    <source>
        <dbReference type="SAM" id="Phobius"/>
    </source>
</evidence>
<dbReference type="EMBL" id="CP043670">
    <property type="protein sequence ID" value="QEP92611.1"/>
    <property type="molecule type" value="Genomic_DNA"/>
</dbReference>
<dbReference type="GO" id="GO:0008930">
    <property type="term" value="F:methylthioadenosine nucleosidase activity"/>
    <property type="evidence" value="ECO:0007669"/>
    <property type="project" value="UniProtKB-UniRule"/>
</dbReference>
<feature type="binding site" evidence="6">
    <location>
        <begin position="172"/>
        <end position="173"/>
    </location>
    <ligand>
        <name>substrate</name>
    </ligand>
</feature>
<dbReference type="Pfam" id="PF01048">
    <property type="entry name" value="PNP_UDP_1"/>
    <property type="match status" value="1"/>
</dbReference>
<dbReference type="Gene3D" id="3.40.50.1580">
    <property type="entry name" value="Nucleoside phosphorylase domain"/>
    <property type="match status" value="1"/>
</dbReference>
<dbReference type="InterPro" id="IPR010049">
    <property type="entry name" value="MTA_SAH_Nsdase"/>
</dbReference>
<dbReference type="PANTHER" id="PTHR46832">
    <property type="entry name" value="5'-METHYLTHIOADENOSINE/S-ADENOSYLHOMOCYSTEINE NUCLEOSIDASE"/>
    <property type="match status" value="1"/>
</dbReference>
<comment type="subunit">
    <text evidence="6">Homodimer.</text>
</comment>
<comment type="pathway">
    <text evidence="1 6">Amino-acid biosynthesis; L-methionine biosynthesis via salvage pathway; S-methyl-5-thio-alpha-D-ribose 1-phosphate from S-methyl-5'-thioadenosine (hydrolase route): step 1/2.</text>
</comment>
<dbReference type="GO" id="GO:0019509">
    <property type="term" value="P:L-methionine salvage from methylthioadenosine"/>
    <property type="evidence" value="ECO:0007669"/>
    <property type="project" value="UniProtKB-UniRule"/>
</dbReference>
<keyword evidence="3 6" id="KW-0378">Hydrolase</keyword>
<protein>
    <recommendedName>
        <fullName evidence="6">5'-methylthioadenosine/S-adenosylhomocysteine nucleosidase</fullName>
        <shortName evidence="6">MTA/SAH nucleosidase</shortName>
        <shortName evidence="6">MTAN</shortName>
        <ecNumber evidence="6">3.2.2.9</ecNumber>
    </recommendedName>
    <alternativeName>
        <fullName evidence="6">5'-deoxyadenosine nucleosidase</fullName>
        <shortName evidence="6">DOA nucleosidase</shortName>
        <shortName evidence="6">dAdo nucleosidase</shortName>
    </alternativeName>
    <alternativeName>
        <fullName evidence="6">5'-methylthioadenosine nucleosidase</fullName>
        <shortName evidence="6">MTA nucleosidase</shortName>
    </alternativeName>
    <alternativeName>
        <fullName evidence="6">S-adenosylhomocysteine nucleosidase</fullName>
        <shortName evidence="6">AdoHcy nucleosidase</shortName>
        <shortName evidence="6">SAH nucleosidase</shortName>
        <shortName evidence="6">SRH nucleosidase</shortName>
    </alternativeName>
</protein>
<sequence>MKIGIIGAMEEEVTLLRDKIENRQTITIGGSEIYTGQLHGVDVALLKSGIGKVAAAMGATLLLERCQPDVIINTGSAGGPASTLKVGDIVVSDEARYHDADVTAFGYEYGQLPGCPAGFKADENWWPPQRAALALDLNAVRGLIVSGDAFINGSVGLAKIRHNFPQAIAVEMEATAIAHVCHNFKVPFVVVRAISDVADQQSHLSFEEFLAVAARQSTLMVENLVQNRHVAKSLSFALAALLLLAPAWLLAAPR</sequence>
<evidence type="ECO:0000256" key="6">
    <source>
        <dbReference type="HAMAP-Rule" id="MF_01684"/>
    </source>
</evidence>
<feature type="domain" description="Nucleoside phosphorylase" evidence="8">
    <location>
        <begin position="2"/>
        <end position="225"/>
    </location>
</feature>
<comment type="similarity">
    <text evidence="6">Belongs to the PNP/UDP phosphorylase family. MtnN subfamily.</text>
</comment>
<organism evidence="9 10">
    <name type="scientific">Klebsiella pneumoniae</name>
    <dbReference type="NCBI Taxonomy" id="573"/>
    <lineage>
        <taxon>Bacteria</taxon>
        <taxon>Pseudomonadati</taxon>
        <taxon>Pseudomonadota</taxon>
        <taxon>Gammaproteobacteria</taxon>
        <taxon>Enterobacterales</taxon>
        <taxon>Enterobacteriaceae</taxon>
        <taxon>Klebsiella/Raoultella group</taxon>
        <taxon>Klebsiella</taxon>
        <taxon>Klebsiella pneumoniae complex</taxon>
    </lineage>
</organism>
<dbReference type="FunFam" id="3.40.50.1580:FF:000001">
    <property type="entry name" value="MTA/SAH nucleosidase family protein"/>
    <property type="match status" value="1"/>
</dbReference>
<proteinExistence type="inferred from homology"/>
<dbReference type="HAMAP" id="MF_01684">
    <property type="entry name" value="Salvage_MtnN"/>
    <property type="match status" value="1"/>
</dbReference>
<keyword evidence="7" id="KW-0472">Membrane</keyword>
<keyword evidence="2 6" id="KW-0028">Amino-acid biosynthesis</keyword>
<comment type="catalytic activity">
    <reaction evidence="6">
        <text>S-methyl-5'-thioadenosine + H2O = 5-(methylsulfanyl)-D-ribose + adenine</text>
        <dbReference type="Rhea" id="RHEA:13617"/>
        <dbReference type="ChEBI" id="CHEBI:15377"/>
        <dbReference type="ChEBI" id="CHEBI:16708"/>
        <dbReference type="ChEBI" id="CHEBI:17509"/>
        <dbReference type="ChEBI" id="CHEBI:78440"/>
        <dbReference type="EC" id="3.2.2.9"/>
    </reaction>
</comment>
<accession>A0A5C2LKS2</accession>
<reference evidence="9 10" key="1">
    <citation type="submission" date="2019-08" db="EMBL/GenBank/DDBJ databases">
        <title>Emergence of NDM-5-producing hypervirulent Klebsiella pneumoniae from clinical infections.</title>
        <authorList>
            <person name="Shen Z."/>
            <person name="Zhang H."/>
            <person name="Li M."/>
        </authorList>
    </citation>
    <scope>NUCLEOTIDE SEQUENCE [LARGE SCALE GENOMIC DNA]</scope>
    <source>
        <strain evidence="9 10">RJ18-01</strain>
    </source>
</reference>
<evidence type="ECO:0000256" key="3">
    <source>
        <dbReference type="ARBA" id="ARBA00022801"/>
    </source>
</evidence>
<keyword evidence="9" id="KW-0326">Glycosidase</keyword>
<dbReference type="Proteomes" id="UP000325127">
    <property type="component" value="Chromosome"/>
</dbReference>
<feature type="binding site" evidence="6">
    <location>
        <position position="151"/>
    </location>
    <ligand>
        <name>substrate</name>
    </ligand>
</feature>
<evidence type="ECO:0000313" key="10">
    <source>
        <dbReference type="Proteomes" id="UP000325127"/>
    </source>
</evidence>
<dbReference type="GO" id="GO:0008782">
    <property type="term" value="F:adenosylhomocysteine nucleosidase activity"/>
    <property type="evidence" value="ECO:0007669"/>
    <property type="project" value="UniProtKB-UniRule"/>
</dbReference>
<evidence type="ECO:0000256" key="1">
    <source>
        <dbReference type="ARBA" id="ARBA00004945"/>
    </source>
</evidence>
<dbReference type="GO" id="GO:0046124">
    <property type="term" value="P:purine deoxyribonucleoside catabolic process"/>
    <property type="evidence" value="ECO:0007669"/>
    <property type="project" value="UniProtKB-UniRule"/>
</dbReference>
<comment type="catalytic activity">
    <reaction evidence="6">
        <text>S-adenosyl-L-homocysteine + H2O = S-(5-deoxy-D-ribos-5-yl)-L-homocysteine + adenine</text>
        <dbReference type="Rhea" id="RHEA:17805"/>
        <dbReference type="ChEBI" id="CHEBI:15377"/>
        <dbReference type="ChEBI" id="CHEBI:16708"/>
        <dbReference type="ChEBI" id="CHEBI:57856"/>
        <dbReference type="ChEBI" id="CHEBI:58195"/>
        <dbReference type="EC" id="3.2.2.9"/>
    </reaction>
</comment>
<feature type="active site" description="Proton acceptor" evidence="6">
    <location>
        <position position="12"/>
    </location>
</feature>
<evidence type="ECO:0000313" key="9">
    <source>
        <dbReference type="EMBL" id="QEP92611.1"/>
    </source>
</evidence>
<dbReference type="AlphaFoldDB" id="A0A5C2LKS2"/>
<dbReference type="NCBIfam" id="TIGR01704">
    <property type="entry name" value="MTA_SAH-Nsdase"/>
    <property type="match status" value="1"/>
</dbReference>
<dbReference type="GO" id="GO:0019284">
    <property type="term" value="P:L-methionine salvage from S-adenosylmethionine"/>
    <property type="evidence" value="ECO:0007669"/>
    <property type="project" value="TreeGrafter"/>
</dbReference>
<dbReference type="GO" id="GO:0005829">
    <property type="term" value="C:cytosol"/>
    <property type="evidence" value="ECO:0007669"/>
    <property type="project" value="TreeGrafter"/>
</dbReference>
<dbReference type="InterPro" id="IPR000845">
    <property type="entry name" value="Nucleoside_phosphorylase_d"/>
</dbReference>
<dbReference type="PANTHER" id="PTHR46832:SF1">
    <property type="entry name" value="5'-METHYLTHIOADENOSINE_S-ADENOSYLHOMOCYSTEINE NUCLEOSIDASE"/>
    <property type="match status" value="1"/>
</dbReference>
<feature type="transmembrane region" description="Helical" evidence="7">
    <location>
        <begin position="234"/>
        <end position="252"/>
    </location>
</feature>
<comment type="catalytic activity">
    <reaction evidence="5">
        <text>5'-deoxyadenosine + H2O = 5-deoxy-D-ribose + adenine</text>
        <dbReference type="Rhea" id="RHEA:29859"/>
        <dbReference type="ChEBI" id="CHEBI:15377"/>
        <dbReference type="ChEBI" id="CHEBI:16708"/>
        <dbReference type="ChEBI" id="CHEBI:17319"/>
        <dbReference type="ChEBI" id="CHEBI:149540"/>
        <dbReference type="EC" id="3.2.2.9"/>
    </reaction>
    <physiologicalReaction direction="left-to-right" evidence="5">
        <dbReference type="Rhea" id="RHEA:29860"/>
    </physiologicalReaction>
</comment>
<evidence type="ECO:0000256" key="4">
    <source>
        <dbReference type="ARBA" id="ARBA00023167"/>
    </source>
</evidence>
<evidence type="ECO:0000256" key="2">
    <source>
        <dbReference type="ARBA" id="ARBA00022605"/>
    </source>
</evidence>
<dbReference type="InterPro" id="IPR035994">
    <property type="entry name" value="Nucleoside_phosphorylase_sf"/>
</dbReference>
<gene>
    <name evidence="6 9" type="primary">mtnN</name>
    <name evidence="9" type="ORF">FZ928_16520</name>
</gene>
<dbReference type="SUPFAM" id="SSF53167">
    <property type="entry name" value="Purine and uridine phosphorylases"/>
    <property type="match status" value="1"/>
</dbReference>
<dbReference type="NCBIfam" id="NF004079">
    <property type="entry name" value="PRK05584.1"/>
    <property type="match status" value="1"/>
</dbReference>